<dbReference type="EMBL" id="LRRQ01000119">
    <property type="protein sequence ID" value="OAM88801.1"/>
    <property type="molecule type" value="Genomic_DNA"/>
</dbReference>
<organism evidence="14 15">
    <name type="scientific">Termitidicoccus mucosus</name>
    <dbReference type="NCBI Taxonomy" id="1184151"/>
    <lineage>
        <taxon>Bacteria</taxon>
        <taxon>Pseudomonadati</taxon>
        <taxon>Verrucomicrobiota</taxon>
        <taxon>Opitutia</taxon>
        <taxon>Opitutales</taxon>
        <taxon>Opitutaceae</taxon>
        <taxon>Termitidicoccus</taxon>
    </lineage>
</organism>
<feature type="signal peptide" evidence="12">
    <location>
        <begin position="1"/>
        <end position="29"/>
    </location>
</feature>
<evidence type="ECO:0000256" key="12">
    <source>
        <dbReference type="SAM" id="SignalP"/>
    </source>
</evidence>
<evidence type="ECO:0000256" key="2">
    <source>
        <dbReference type="ARBA" id="ARBA00022448"/>
    </source>
</evidence>
<dbReference type="Gene3D" id="2.170.130.10">
    <property type="entry name" value="TonB-dependent receptor, plug domain"/>
    <property type="match status" value="1"/>
</dbReference>
<feature type="domain" description="TonB-dependent receptor plug" evidence="13">
    <location>
        <begin position="82"/>
        <end position="173"/>
    </location>
</feature>
<keyword evidence="15" id="KW-1185">Reference proteome</keyword>
<dbReference type="Gene3D" id="2.40.170.20">
    <property type="entry name" value="TonB-dependent receptor, beta-barrel domain"/>
    <property type="match status" value="1"/>
</dbReference>
<keyword evidence="4" id="KW-0410">Iron transport</keyword>
<evidence type="ECO:0000256" key="10">
    <source>
        <dbReference type="ARBA" id="ARBA00023237"/>
    </source>
</evidence>
<dbReference type="STRING" id="1184151.AW736_17415"/>
<dbReference type="OrthoDB" id="179753at2"/>
<evidence type="ECO:0000256" key="11">
    <source>
        <dbReference type="PROSITE-ProRule" id="PRU01360"/>
    </source>
</evidence>
<evidence type="ECO:0000313" key="15">
    <source>
        <dbReference type="Proteomes" id="UP000078486"/>
    </source>
</evidence>
<dbReference type="InterPro" id="IPR012910">
    <property type="entry name" value="Plug_dom"/>
</dbReference>
<dbReference type="Proteomes" id="UP000078486">
    <property type="component" value="Unassembled WGS sequence"/>
</dbReference>
<dbReference type="InterPro" id="IPR039426">
    <property type="entry name" value="TonB-dep_rcpt-like"/>
</dbReference>
<dbReference type="Pfam" id="PF07715">
    <property type="entry name" value="Plug"/>
    <property type="match status" value="1"/>
</dbReference>
<dbReference type="AlphaFoldDB" id="A0A178IGS0"/>
<evidence type="ECO:0000256" key="6">
    <source>
        <dbReference type="ARBA" id="ARBA00022729"/>
    </source>
</evidence>
<evidence type="ECO:0000256" key="5">
    <source>
        <dbReference type="ARBA" id="ARBA00022692"/>
    </source>
</evidence>
<keyword evidence="5 11" id="KW-0812">Transmembrane</keyword>
<reference evidence="14 15" key="1">
    <citation type="submission" date="2016-01" db="EMBL/GenBank/DDBJ databases">
        <title>High potential of lignocellulose degradation of a new Verrucomicrobia species.</title>
        <authorList>
            <person name="Wang Y."/>
            <person name="Shi Y."/>
            <person name="Qiu Z."/>
            <person name="Liu S."/>
            <person name="Yang H."/>
        </authorList>
    </citation>
    <scope>NUCLEOTIDE SEQUENCE [LARGE SCALE GENOMIC DNA]</scope>
    <source>
        <strain evidence="14 15">TSB47</strain>
    </source>
</reference>
<evidence type="ECO:0000256" key="3">
    <source>
        <dbReference type="ARBA" id="ARBA00022452"/>
    </source>
</evidence>
<protein>
    <recommendedName>
        <fullName evidence="13">TonB-dependent receptor plug domain-containing protein</fullName>
    </recommendedName>
</protein>
<dbReference type="GO" id="GO:0015344">
    <property type="term" value="F:siderophore uptake transmembrane transporter activity"/>
    <property type="evidence" value="ECO:0007669"/>
    <property type="project" value="TreeGrafter"/>
</dbReference>
<dbReference type="PROSITE" id="PS52016">
    <property type="entry name" value="TONB_DEPENDENT_REC_3"/>
    <property type="match status" value="1"/>
</dbReference>
<dbReference type="PANTHER" id="PTHR32552:SF68">
    <property type="entry name" value="FERRICHROME OUTER MEMBRANE TRANSPORTER_PHAGE RECEPTOR"/>
    <property type="match status" value="1"/>
</dbReference>
<keyword evidence="3 11" id="KW-1134">Transmembrane beta strand</keyword>
<name>A0A178IGS0_9BACT</name>
<proteinExistence type="inferred from homology"/>
<evidence type="ECO:0000256" key="4">
    <source>
        <dbReference type="ARBA" id="ARBA00022496"/>
    </source>
</evidence>
<sequence>MPRTLPINTLLRLVLSCLLPAALSSSLGAQTTASATDPSTFLDESGEEVIILDEFKVESTSSRDTYMTSDVASAARVAAKATETPYSVQVMTSEFINDFQLFETADQLRMVSGAFAGAEDTGANNGKRIRGFQPMVLRDGFSRANPPDRSVVDRVEIIRGPVSMLYGQSSPGGLINYISKRAKKKPAYSLSATYGPDYDFKRVALDATGPIVRNKLFYYLNYSYNYNESDTEYFYNEKNLYAGGLTWNIAPTTLLTISWESQRISSNQADTIPMLRVGNVFVDTYWDLAHFNLFGPHSKLHRDFDSANILFEHRFTGNLTARLNLQYYEKTFDQNKIRLGPGSGSNSFVEDTPSRGQFTRLKQDEYAYLAQADVLYKLQTGPVRHMFLLAGDYSTTDHRQLFSVQNGAEFGGAGNGFGFFEVNPWNPVWIKPPPLSELNKTWQDTDRNTDNYGALLSWRMFLFSDQLVTLAGVRYDRVDQGLMLFTDYQSPARSTDRSGTTADDITYSLGFNWKLFGDDRTVFYFNHSTGFEPTVFVDRGTGQVMPNETSFGFETGLKGSLFADQLGYTLSLFSVEKRDANIETGLAGAGANGIPVYYIGKEEAKGVELDLRWNVTDAFFIQAGGAYVDSKVTEPENKRDRLIKAPRTNGYLATRYVFRTGSLKGFKLGAKATYTGSYLHHAGSVNTNTGVVTRFRQVNPSVALYDAFAGYSFATKSPTRLRHSVTLNVLNIFDKYYLQDTYRLARGREVRLTYTLSY</sequence>
<dbReference type="SUPFAM" id="SSF56935">
    <property type="entry name" value="Porins"/>
    <property type="match status" value="1"/>
</dbReference>
<dbReference type="RefSeq" id="WP_068771555.1">
    <property type="nucleotide sequence ID" value="NZ_CP109796.1"/>
</dbReference>
<keyword evidence="2 11" id="KW-0813">Transport</keyword>
<evidence type="ECO:0000259" key="13">
    <source>
        <dbReference type="Pfam" id="PF07715"/>
    </source>
</evidence>
<evidence type="ECO:0000256" key="1">
    <source>
        <dbReference type="ARBA" id="ARBA00004571"/>
    </source>
</evidence>
<comment type="subcellular location">
    <subcellularLocation>
        <location evidence="1 11">Cell outer membrane</location>
        <topology evidence="1 11">Multi-pass membrane protein</topology>
    </subcellularLocation>
</comment>
<evidence type="ECO:0000256" key="9">
    <source>
        <dbReference type="ARBA" id="ARBA00023136"/>
    </source>
</evidence>
<dbReference type="InterPro" id="IPR036942">
    <property type="entry name" value="Beta-barrel_TonB_sf"/>
</dbReference>
<gene>
    <name evidence="14" type="ORF">AW736_17415</name>
</gene>
<comment type="similarity">
    <text evidence="11">Belongs to the TonB-dependent receptor family.</text>
</comment>
<keyword evidence="8" id="KW-0406">Ion transport</keyword>
<feature type="chain" id="PRO_5008088822" description="TonB-dependent receptor plug domain-containing protein" evidence="12">
    <location>
        <begin position="30"/>
        <end position="758"/>
    </location>
</feature>
<keyword evidence="10 11" id="KW-0998">Cell outer membrane</keyword>
<keyword evidence="6 12" id="KW-0732">Signal</keyword>
<accession>A0A178IGS0</accession>
<dbReference type="InterPro" id="IPR037066">
    <property type="entry name" value="Plug_dom_sf"/>
</dbReference>
<keyword evidence="7" id="KW-0408">Iron</keyword>
<keyword evidence="9 11" id="KW-0472">Membrane</keyword>
<dbReference type="GO" id="GO:0009279">
    <property type="term" value="C:cell outer membrane"/>
    <property type="evidence" value="ECO:0007669"/>
    <property type="project" value="UniProtKB-SubCell"/>
</dbReference>
<evidence type="ECO:0000256" key="8">
    <source>
        <dbReference type="ARBA" id="ARBA00023065"/>
    </source>
</evidence>
<evidence type="ECO:0000313" key="14">
    <source>
        <dbReference type="EMBL" id="OAM88801.1"/>
    </source>
</evidence>
<evidence type="ECO:0000256" key="7">
    <source>
        <dbReference type="ARBA" id="ARBA00023004"/>
    </source>
</evidence>
<comment type="caution">
    <text evidence="14">The sequence shown here is derived from an EMBL/GenBank/DDBJ whole genome shotgun (WGS) entry which is preliminary data.</text>
</comment>
<dbReference type="PANTHER" id="PTHR32552">
    <property type="entry name" value="FERRICHROME IRON RECEPTOR-RELATED"/>
    <property type="match status" value="1"/>
</dbReference>